<dbReference type="GO" id="GO:0005789">
    <property type="term" value="C:endoplasmic reticulum membrane"/>
    <property type="evidence" value="ECO:0007669"/>
    <property type="project" value="TreeGrafter"/>
</dbReference>
<dbReference type="EC" id="1.1.1.270" evidence="3"/>
<dbReference type="InterPro" id="IPR020904">
    <property type="entry name" value="Sc_DH/Rdtase_CS"/>
</dbReference>
<evidence type="ECO:0000256" key="3">
    <source>
        <dbReference type="ARBA" id="ARBA00023621"/>
    </source>
</evidence>
<comment type="pathway">
    <text evidence="2">Steroid biosynthesis; zymosterol biosynthesis; zymosterol from lanosterol: step 5/6.</text>
</comment>
<dbReference type="PRINTS" id="PR00081">
    <property type="entry name" value="GDHRDH"/>
</dbReference>
<evidence type="ECO:0000313" key="6">
    <source>
        <dbReference type="Proteomes" id="UP001320245"/>
    </source>
</evidence>
<evidence type="ECO:0000256" key="4">
    <source>
        <dbReference type="SAM" id="MobiDB-lite"/>
    </source>
</evidence>
<feature type="region of interest" description="Disordered" evidence="4">
    <location>
        <begin position="302"/>
        <end position="322"/>
    </location>
</feature>
<proteinExistence type="predicted"/>
<evidence type="ECO:0000256" key="2">
    <source>
        <dbReference type="ARBA" id="ARBA00023589"/>
    </source>
</evidence>
<gene>
    <name evidence="5" type="ORF">SLS53_005081</name>
</gene>
<dbReference type="PANTHER" id="PTHR43647:SF4">
    <property type="entry name" value="KETOREDUCTASE (KR) DOMAIN-CONTAINING PROTEIN"/>
    <property type="match status" value="1"/>
</dbReference>
<sequence length="348" mass="38034">MTSSKGTILVTGANGGLGSAIARQIASQPELAAYHGIYTVRDATSASALTSALQGASQHSHDVLSLDLTDLDSVRQTARAINQRVSAGEIPAIRALILNAGFQDFGKQAWTKDGLDQTFSANYLGHWLLTLLLLKSLDKASGRIVILGSQNHDPYDKRNDSSGSWSGEHEKYKTVVHDEADLEAVAKGTWSSAKEDPSWRSGARRYGASKLFLVMLIHELQRRLDRDPALSNISVLGVDPGAMSTGMPRLAPWFIRVMLFRIIFPIVAYLAPNGPIRTTQKSASHILQAAFDSGPALGEFPKDKYLDGTEPRETSAESRDPQKRDLVWKTSVRLAQLKEGETILVDWQ</sequence>
<name>A0AAN9U8H7_9PEZI</name>
<keyword evidence="6" id="KW-1185">Reference proteome</keyword>
<comment type="caution">
    <text evidence="5">The sequence shown here is derived from an EMBL/GenBank/DDBJ whole genome shotgun (WGS) entry which is preliminary data.</text>
</comment>
<dbReference type="GO" id="GO:0005741">
    <property type="term" value="C:mitochondrial outer membrane"/>
    <property type="evidence" value="ECO:0007669"/>
    <property type="project" value="TreeGrafter"/>
</dbReference>
<dbReference type="GO" id="GO:0000253">
    <property type="term" value="F:3-beta-hydroxysteroid 3-dehydrogenase (NADP+) activity"/>
    <property type="evidence" value="ECO:0007669"/>
    <property type="project" value="UniProtKB-EC"/>
</dbReference>
<organism evidence="5 6">
    <name type="scientific">Cytospora paraplurivora</name>
    <dbReference type="NCBI Taxonomy" id="2898453"/>
    <lineage>
        <taxon>Eukaryota</taxon>
        <taxon>Fungi</taxon>
        <taxon>Dikarya</taxon>
        <taxon>Ascomycota</taxon>
        <taxon>Pezizomycotina</taxon>
        <taxon>Sordariomycetes</taxon>
        <taxon>Sordariomycetidae</taxon>
        <taxon>Diaporthales</taxon>
        <taxon>Cytosporaceae</taxon>
        <taxon>Cytospora</taxon>
    </lineage>
</organism>
<protein>
    <recommendedName>
        <fullName evidence="3">3beta-hydroxysteroid 3-dehydrogenase</fullName>
        <ecNumber evidence="3">1.1.1.270</ecNumber>
    </recommendedName>
</protein>
<accession>A0AAN9U8H7</accession>
<dbReference type="Gene3D" id="3.40.50.720">
    <property type="entry name" value="NAD(P)-binding Rossmann-like Domain"/>
    <property type="match status" value="1"/>
</dbReference>
<keyword evidence="1" id="KW-0521">NADP</keyword>
<dbReference type="Pfam" id="PF00106">
    <property type="entry name" value="adh_short"/>
    <property type="match status" value="1"/>
</dbReference>
<dbReference type="Proteomes" id="UP001320245">
    <property type="component" value="Unassembled WGS sequence"/>
</dbReference>
<dbReference type="GO" id="GO:0005811">
    <property type="term" value="C:lipid droplet"/>
    <property type="evidence" value="ECO:0007669"/>
    <property type="project" value="TreeGrafter"/>
</dbReference>
<dbReference type="PANTHER" id="PTHR43647">
    <property type="entry name" value="DEHYDROGENASE"/>
    <property type="match status" value="1"/>
</dbReference>
<evidence type="ECO:0000313" key="5">
    <source>
        <dbReference type="EMBL" id="KAK7741017.1"/>
    </source>
</evidence>
<dbReference type="InterPro" id="IPR051593">
    <property type="entry name" value="Ergosterol_Biosynth_ERG27"/>
</dbReference>
<dbReference type="InterPro" id="IPR002347">
    <property type="entry name" value="SDR_fam"/>
</dbReference>
<reference evidence="5 6" key="1">
    <citation type="journal article" date="2023" name="PLoS ONE">
        <title>Cytospora paraplurivora sp. nov. isolated from orchards with fruit tree decline syndrome in Ontario, Canada.</title>
        <authorList>
            <person name="Ilyukhin E."/>
            <person name="Nguyen H.D.T."/>
            <person name="Castle A.J."/>
            <person name="Ellouze W."/>
        </authorList>
    </citation>
    <scope>NUCLEOTIDE SEQUENCE [LARGE SCALE GENOMIC DNA]</scope>
    <source>
        <strain evidence="5 6">FDS-564</strain>
    </source>
</reference>
<dbReference type="InterPro" id="IPR036291">
    <property type="entry name" value="NAD(P)-bd_dom_sf"/>
</dbReference>
<dbReference type="AlphaFoldDB" id="A0AAN9U8H7"/>
<evidence type="ECO:0000256" key="1">
    <source>
        <dbReference type="ARBA" id="ARBA00022857"/>
    </source>
</evidence>
<dbReference type="SUPFAM" id="SSF51735">
    <property type="entry name" value="NAD(P)-binding Rossmann-fold domains"/>
    <property type="match status" value="1"/>
</dbReference>
<dbReference type="EMBL" id="JAJSPL020000018">
    <property type="protein sequence ID" value="KAK7741017.1"/>
    <property type="molecule type" value="Genomic_DNA"/>
</dbReference>
<dbReference type="PROSITE" id="PS00061">
    <property type="entry name" value="ADH_SHORT"/>
    <property type="match status" value="1"/>
</dbReference>